<comment type="caution">
    <text evidence="1">The sequence shown here is derived from an EMBL/GenBank/DDBJ whole genome shotgun (WGS) entry which is preliminary data.</text>
</comment>
<sequence length="124" mass="13089">MQLFQENPDFAYVLRGAGPEGVRVNQQLLTASFVLSPNQLVEAWRPASVETLAPEDMDAVLALNPAVVLLGTGPRQRFPAPAVMAALLTRGIGMEVMDSAAAARTFNVLATEGRAVVAAFLVPG</sequence>
<dbReference type="OrthoDB" id="9800373at2"/>
<evidence type="ECO:0000313" key="1">
    <source>
        <dbReference type="EMBL" id="PRH83685.1"/>
    </source>
</evidence>
<proteinExistence type="predicted"/>
<dbReference type="SUPFAM" id="SSF64076">
    <property type="entry name" value="MTH938-like"/>
    <property type="match status" value="1"/>
</dbReference>
<evidence type="ECO:0000313" key="2">
    <source>
        <dbReference type="Proteomes" id="UP000241736"/>
    </source>
</evidence>
<evidence type="ECO:0008006" key="3">
    <source>
        <dbReference type="Google" id="ProtNLM"/>
    </source>
</evidence>
<keyword evidence="2" id="KW-1185">Reference proteome</keyword>
<organism evidence="1 2">
    <name type="scientific">Arenimonas caeni</name>
    <dbReference type="NCBI Taxonomy" id="2058085"/>
    <lineage>
        <taxon>Bacteria</taxon>
        <taxon>Pseudomonadati</taxon>
        <taxon>Pseudomonadota</taxon>
        <taxon>Gammaproteobacteria</taxon>
        <taxon>Lysobacterales</taxon>
        <taxon>Lysobacteraceae</taxon>
        <taxon>Arenimonas</taxon>
    </lineage>
</organism>
<gene>
    <name evidence="1" type="ORF">C6N40_00645</name>
</gene>
<dbReference type="Gene3D" id="3.40.1230.10">
    <property type="entry name" value="MTH938-like"/>
    <property type="match status" value="1"/>
</dbReference>
<dbReference type="CDD" id="cd05560">
    <property type="entry name" value="Xcc1710_like"/>
    <property type="match status" value="1"/>
</dbReference>
<dbReference type="PANTHER" id="PTHR21192">
    <property type="entry name" value="NUCLEAR PROTEIN E3-3"/>
    <property type="match status" value="1"/>
</dbReference>
<dbReference type="Pfam" id="PF04430">
    <property type="entry name" value="DUF498"/>
    <property type="match status" value="1"/>
</dbReference>
<name>A0A2P6MCG5_9GAMM</name>
<dbReference type="PANTHER" id="PTHR21192:SF2">
    <property type="entry name" value="NADH DEHYDROGENASE [UBIQUINONE] 1 ALPHA SUBCOMPLEX ASSEMBLY FACTOR 3"/>
    <property type="match status" value="1"/>
</dbReference>
<accession>A0A2P6MCG5</accession>
<dbReference type="InterPro" id="IPR007523">
    <property type="entry name" value="NDUFAF3/AAMDC"/>
</dbReference>
<dbReference type="AlphaFoldDB" id="A0A2P6MCG5"/>
<protein>
    <recommendedName>
        <fullName evidence="3">Xcc1710-like domain-containing protein</fullName>
    </recommendedName>
</protein>
<dbReference type="EMBL" id="PVLF01000001">
    <property type="protein sequence ID" value="PRH83685.1"/>
    <property type="molecule type" value="Genomic_DNA"/>
</dbReference>
<dbReference type="Proteomes" id="UP000241736">
    <property type="component" value="Unassembled WGS sequence"/>
</dbReference>
<dbReference type="RefSeq" id="WP_106989073.1">
    <property type="nucleotide sequence ID" value="NZ_JAVEVW010000012.1"/>
</dbReference>
<reference evidence="1 2" key="1">
    <citation type="submission" date="2018-03" db="EMBL/GenBank/DDBJ databases">
        <title>Arenimonas caeni sp. nov., isolated from activated sludge.</title>
        <authorList>
            <person name="Liu H."/>
        </authorList>
    </citation>
    <scope>NUCLEOTIDE SEQUENCE [LARGE SCALE GENOMIC DNA]</scope>
    <source>
        <strain evidence="2">z29</strain>
    </source>
</reference>
<dbReference type="InterPro" id="IPR036748">
    <property type="entry name" value="MTH938-like_sf"/>
</dbReference>